<evidence type="ECO:0000313" key="2">
    <source>
        <dbReference type="EMBL" id="CAG8730689.1"/>
    </source>
</evidence>
<feature type="compositionally biased region" description="Polar residues" evidence="1">
    <location>
        <begin position="8"/>
        <end position="23"/>
    </location>
</feature>
<accession>A0A9N9NFW5</accession>
<dbReference type="Proteomes" id="UP000789405">
    <property type="component" value="Unassembled WGS sequence"/>
</dbReference>
<sequence>MKSEERNSIIQKKTKSQTITINLSRDKKEGRRVVKKNSGSQTHSQIKKQEPPRNRKKETLQFRKKQKAKQLSPILVEIKKKKEEL</sequence>
<proteinExistence type="predicted"/>
<gene>
    <name evidence="2" type="ORF">DERYTH_LOCUS15090</name>
</gene>
<protein>
    <submittedName>
        <fullName evidence="2">13458_t:CDS:1</fullName>
    </submittedName>
</protein>
<evidence type="ECO:0000313" key="3">
    <source>
        <dbReference type="Proteomes" id="UP000789405"/>
    </source>
</evidence>
<dbReference type="EMBL" id="CAJVPY010011933">
    <property type="protein sequence ID" value="CAG8730689.1"/>
    <property type="molecule type" value="Genomic_DNA"/>
</dbReference>
<organism evidence="2 3">
    <name type="scientific">Dentiscutata erythropus</name>
    <dbReference type="NCBI Taxonomy" id="1348616"/>
    <lineage>
        <taxon>Eukaryota</taxon>
        <taxon>Fungi</taxon>
        <taxon>Fungi incertae sedis</taxon>
        <taxon>Mucoromycota</taxon>
        <taxon>Glomeromycotina</taxon>
        <taxon>Glomeromycetes</taxon>
        <taxon>Diversisporales</taxon>
        <taxon>Gigasporaceae</taxon>
        <taxon>Dentiscutata</taxon>
    </lineage>
</organism>
<feature type="compositionally biased region" description="Basic and acidic residues" evidence="1">
    <location>
        <begin position="47"/>
        <end position="61"/>
    </location>
</feature>
<dbReference type="AlphaFoldDB" id="A0A9N9NFW5"/>
<evidence type="ECO:0000256" key="1">
    <source>
        <dbReference type="SAM" id="MobiDB-lite"/>
    </source>
</evidence>
<comment type="caution">
    <text evidence="2">The sequence shown here is derived from an EMBL/GenBank/DDBJ whole genome shotgun (WGS) entry which is preliminary data.</text>
</comment>
<keyword evidence="3" id="KW-1185">Reference proteome</keyword>
<name>A0A9N9NFW5_9GLOM</name>
<reference evidence="2" key="1">
    <citation type="submission" date="2021-06" db="EMBL/GenBank/DDBJ databases">
        <authorList>
            <person name="Kallberg Y."/>
            <person name="Tangrot J."/>
            <person name="Rosling A."/>
        </authorList>
    </citation>
    <scope>NUCLEOTIDE SEQUENCE</scope>
    <source>
        <strain evidence="2">MA453B</strain>
    </source>
</reference>
<feature type="region of interest" description="Disordered" evidence="1">
    <location>
        <begin position="1"/>
        <end position="69"/>
    </location>
</feature>